<dbReference type="InterPro" id="IPR051327">
    <property type="entry name" value="MATE_MepA_subfamily"/>
</dbReference>
<evidence type="ECO:0000256" key="1">
    <source>
        <dbReference type="ARBA" id="ARBA00004651"/>
    </source>
</evidence>
<evidence type="ECO:0000256" key="6">
    <source>
        <dbReference type="SAM" id="Phobius"/>
    </source>
</evidence>
<evidence type="ECO:0000256" key="2">
    <source>
        <dbReference type="ARBA" id="ARBA00022475"/>
    </source>
</evidence>
<sequence>AEFFFIPLGALQTCIVPVISFNYAAKDQERCKAVLKESLIAGMALMFLGTLCFEFLPVQMLSTFSKDAQVIAIGTNGFHYIGVAFIPMVTSLIFPVYFQAIGSAVKSSILTVVRTMVLFVPLGYLFSRFGLQYFWLTFPVTEVLTTLVGFKFYRSQQA</sequence>
<dbReference type="InterPro" id="IPR002528">
    <property type="entry name" value="MATE_fam"/>
</dbReference>
<organism evidence="7">
    <name type="scientific">human gut metagenome</name>
    <dbReference type="NCBI Taxonomy" id="408170"/>
    <lineage>
        <taxon>unclassified sequences</taxon>
        <taxon>metagenomes</taxon>
        <taxon>organismal metagenomes</taxon>
    </lineage>
</organism>
<dbReference type="GO" id="GO:0042910">
    <property type="term" value="F:xenobiotic transmembrane transporter activity"/>
    <property type="evidence" value="ECO:0007669"/>
    <property type="project" value="InterPro"/>
</dbReference>
<feature type="transmembrane region" description="Helical" evidence="6">
    <location>
        <begin position="133"/>
        <end position="153"/>
    </location>
</feature>
<accession>K1U1L3</accession>
<evidence type="ECO:0000256" key="4">
    <source>
        <dbReference type="ARBA" id="ARBA00022989"/>
    </source>
</evidence>
<dbReference type="EMBL" id="AJWY01004487">
    <property type="protein sequence ID" value="EKC72240.1"/>
    <property type="molecule type" value="Genomic_DNA"/>
</dbReference>
<keyword evidence="5 6" id="KW-0472">Membrane</keyword>
<comment type="caution">
    <text evidence="7">The sequence shown here is derived from an EMBL/GenBank/DDBJ whole genome shotgun (WGS) entry which is preliminary data.</text>
</comment>
<dbReference type="AlphaFoldDB" id="K1U1L3"/>
<comment type="subcellular location">
    <subcellularLocation>
        <location evidence="1">Cell membrane</location>
        <topology evidence="1">Multi-pass membrane protein</topology>
    </subcellularLocation>
</comment>
<keyword evidence="4 6" id="KW-1133">Transmembrane helix</keyword>
<protein>
    <submittedName>
        <fullName evidence="7">Efflux protein, MATE family</fullName>
    </submittedName>
</protein>
<dbReference type="GO" id="GO:0005886">
    <property type="term" value="C:plasma membrane"/>
    <property type="evidence" value="ECO:0007669"/>
    <property type="project" value="UniProtKB-SubCell"/>
</dbReference>
<gene>
    <name evidence="7" type="ORF">LEA_06843</name>
</gene>
<feature type="transmembrane region" description="Helical" evidence="6">
    <location>
        <begin position="37"/>
        <end position="58"/>
    </location>
</feature>
<evidence type="ECO:0000256" key="3">
    <source>
        <dbReference type="ARBA" id="ARBA00022692"/>
    </source>
</evidence>
<feature type="transmembrane region" description="Helical" evidence="6">
    <location>
        <begin position="78"/>
        <end position="97"/>
    </location>
</feature>
<feature type="transmembrane region" description="Helical" evidence="6">
    <location>
        <begin position="6"/>
        <end position="25"/>
    </location>
</feature>
<dbReference type="Pfam" id="PF01554">
    <property type="entry name" value="MatE"/>
    <property type="match status" value="1"/>
</dbReference>
<dbReference type="PANTHER" id="PTHR43823">
    <property type="entry name" value="SPORULATION PROTEIN YKVU"/>
    <property type="match status" value="1"/>
</dbReference>
<name>K1U1L3_9ZZZZ</name>
<keyword evidence="3 6" id="KW-0812">Transmembrane</keyword>
<evidence type="ECO:0000313" key="7">
    <source>
        <dbReference type="EMBL" id="EKC72240.1"/>
    </source>
</evidence>
<dbReference type="PANTHER" id="PTHR43823:SF3">
    <property type="entry name" value="MULTIDRUG EXPORT PROTEIN MEPA"/>
    <property type="match status" value="1"/>
</dbReference>
<evidence type="ECO:0000256" key="5">
    <source>
        <dbReference type="ARBA" id="ARBA00023136"/>
    </source>
</evidence>
<keyword evidence="2" id="KW-1003">Cell membrane</keyword>
<feature type="transmembrane region" description="Helical" evidence="6">
    <location>
        <begin position="109"/>
        <end position="127"/>
    </location>
</feature>
<dbReference type="GO" id="GO:0015297">
    <property type="term" value="F:antiporter activity"/>
    <property type="evidence" value="ECO:0007669"/>
    <property type="project" value="InterPro"/>
</dbReference>
<reference evidence="7" key="1">
    <citation type="journal article" date="2013" name="Environ. Microbiol.">
        <title>Microbiota from the distal guts of lean and obese adolescents exhibit partial functional redundancy besides clear differences in community structure.</title>
        <authorList>
            <person name="Ferrer M."/>
            <person name="Ruiz A."/>
            <person name="Lanza F."/>
            <person name="Haange S.B."/>
            <person name="Oberbach A."/>
            <person name="Till H."/>
            <person name="Bargiela R."/>
            <person name="Campoy C."/>
            <person name="Segura M.T."/>
            <person name="Richter M."/>
            <person name="von Bergen M."/>
            <person name="Seifert J."/>
            <person name="Suarez A."/>
        </authorList>
    </citation>
    <scope>NUCLEOTIDE SEQUENCE</scope>
</reference>
<feature type="non-terminal residue" evidence="7">
    <location>
        <position position="1"/>
    </location>
</feature>
<proteinExistence type="predicted"/>